<dbReference type="InterPro" id="IPR036513">
    <property type="entry name" value="STAS_dom_sf"/>
</dbReference>
<evidence type="ECO:0000256" key="2">
    <source>
        <dbReference type="ARBA" id="ARBA00022553"/>
    </source>
</evidence>
<name>A0A841Z6F1_9LIST</name>
<dbReference type="Proteomes" id="UP000564536">
    <property type="component" value="Unassembled WGS sequence"/>
</dbReference>
<dbReference type="Pfam" id="PF01740">
    <property type="entry name" value="STAS"/>
    <property type="match status" value="1"/>
</dbReference>
<dbReference type="PANTHER" id="PTHR33495:SF9">
    <property type="entry name" value="ANTI-SIGMA-B FACTOR ANTAGONIST"/>
    <property type="match status" value="1"/>
</dbReference>
<organism evidence="6 7">
    <name type="scientific">Listeria weihenstephanensis</name>
    <dbReference type="NCBI Taxonomy" id="1006155"/>
    <lineage>
        <taxon>Bacteria</taxon>
        <taxon>Bacillati</taxon>
        <taxon>Bacillota</taxon>
        <taxon>Bacilli</taxon>
        <taxon>Bacillales</taxon>
        <taxon>Listeriaceae</taxon>
        <taxon>Listeria</taxon>
    </lineage>
</organism>
<feature type="domain" description="STAS" evidence="5">
    <location>
        <begin position="17"/>
        <end position="114"/>
    </location>
</feature>
<dbReference type="Gene3D" id="3.30.750.24">
    <property type="entry name" value="STAS domain"/>
    <property type="match status" value="1"/>
</dbReference>
<dbReference type="SUPFAM" id="SSF52091">
    <property type="entry name" value="SpoIIaa-like"/>
    <property type="match status" value="1"/>
</dbReference>
<dbReference type="PANTHER" id="PTHR33495">
    <property type="entry name" value="ANTI-SIGMA FACTOR ANTAGONIST TM_1081-RELATED-RELATED"/>
    <property type="match status" value="1"/>
</dbReference>
<accession>A0A841Z6F1</accession>
<reference evidence="6 7" key="1">
    <citation type="submission" date="2020-03" db="EMBL/GenBank/DDBJ databases">
        <title>Soil Listeria distribution.</title>
        <authorList>
            <person name="Liao J."/>
            <person name="Wiedmann M."/>
        </authorList>
    </citation>
    <scope>NUCLEOTIDE SEQUENCE [LARGE SCALE GENOMIC DNA]</scope>
    <source>
        <strain evidence="6 7">FSL L7-1523</strain>
    </source>
</reference>
<dbReference type="AlphaFoldDB" id="A0A841Z6F1"/>
<dbReference type="InterPro" id="IPR003658">
    <property type="entry name" value="Anti-sigma_ant"/>
</dbReference>
<evidence type="ECO:0000259" key="5">
    <source>
        <dbReference type="PROSITE" id="PS50801"/>
    </source>
</evidence>
<dbReference type="GO" id="GO:0043856">
    <property type="term" value="F:anti-sigma factor antagonist activity"/>
    <property type="evidence" value="ECO:0007669"/>
    <property type="project" value="InterPro"/>
</dbReference>
<protein>
    <recommendedName>
        <fullName evidence="4">Anti-sigma factor antagonist</fullName>
    </recommendedName>
</protein>
<keyword evidence="2" id="KW-0597">Phosphoprotein</keyword>
<evidence type="ECO:0000313" key="6">
    <source>
        <dbReference type="EMBL" id="MBC1501571.1"/>
    </source>
</evidence>
<evidence type="ECO:0000256" key="4">
    <source>
        <dbReference type="RuleBase" id="RU003749"/>
    </source>
</evidence>
<comment type="similarity">
    <text evidence="1 4">Belongs to the anti-sigma-factor antagonist family.</text>
</comment>
<evidence type="ECO:0000256" key="1">
    <source>
        <dbReference type="ARBA" id="ARBA00009013"/>
    </source>
</evidence>
<sequence length="114" mass="12673">MNIKVEIRETDSNHAKVVVAGEIDAYTAPKLKEAFGEYMEKENFHVQIDLAGVSYMDSTGLGVFVGLFKSLRAKNSELELVGCSDRIFRLFEITGLTDIIEIKNVEGEMNGNNV</sequence>
<dbReference type="FunFam" id="3.30.750.24:FF:000001">
    <property type="entry name" value="Anti-sigma factor antagonist"/>
    <property type="match status" value="1"/>
</dbReference>
<comment type="function">
    <text evidence="3">Positive regulator of sigma-B activity. Non-phosphorylated RsbV binds to RsbW, preventing its association with sigma-B. When phosphorylated, releases RsbW, which is then free to complex with and inactivate sigma-B.</text>
</comment>
<proteinExistence type="inferred from homology"/>
<dbReference type="RefSeq" id="WP_185427016.1">
    <property type="nucleotide sequence ID" value="NZ_JAARRL010000025.1"/>
</dbReference>
<dbReference type="InterPro" id="IPR002645">
    <property type="entry name" value="STAS_dom"/>
</dbReference>
<dbReference type="PROSITE" id="PS50801">
    <property type="entry name" value="STAS"/>
    <property type="match status" value="1"/>
</dbReference>
<dbReference type="CDD" id="cd07043">
    <property type="entry name" value="STAS_anti-anti-sigma_factors"/>
    <property type="match status" value="1"/>
</dbReference>
<gene>
    <name evidence="6" type="ORF">HB943_13270</name>
</gene>
<dbReference type="NCBIfam" id="TIGR00377">
    <property type="entry name" value="ant_ant_sig"/>
    <property type="match status" value="1"/>
</dbReference>
<comment type="caution">
    <text evidence="6">The sequence shown here is derived from an EMBL/GenBank/DDBJ whole genome shotgun (WGS) entry which is preliminary data.</text>
</comment>
<dbReference type="EMBL" id="JAARRL010000025">
    <property type="protein sequence ID" value="MBC1501571.1"/>
    <property type="molecule type" value="Genomic_DNA"/>
</dbReference>
<evidence type="ECO:0000256" key="3">
    <source>
        <dbReference type="ARBA" id="ARBA00024670"/>
    </source>
</evidence>
<evidence type="ECO:0000313" key="7">
    <source>
        <dbReference type="Proteomes" id="UP000564536"/>
    </source>
</evidence>